<dbReference type="Gene3D" id="4.10.240.10">
    <property type="entry name" value="Zn(2)-C6 fungal-type DNA-binding domain"/>
    <property type="match status" value="1"/>
</dbReference>
<dbReference type="GO" id="GO:0000976">
    <property type="term" value="F:transcription cis-regulatory region binding"/>
    <property type="evidence" value="ECO:0007669"/>
    <property type="project" value="TreeGrafter"/>
</dbReference>
<evidence type="ECO:0000256" key="1">
    <source>
        <dbReference type="ARBA" id="ARBA00004123"/>
    </source>
</evidence>
<dbReference type="AlphaFoldDB" id="A0A9P4LYQ4"/>
<feature type="region of interest" description="Disordered" evidence="3">
    <location>
        <begin position="92"/>
        <end position="121"/>
    </location>
</feature>
<dbReference type="PANTHER" id="PTHR37534">
    <property type="entry name" value="TRANSCRIPTIONAL ACTIVATOR PROTEIN UGA3"/>
    <property type="match status" value="1"/>
</dbReference>
<dbReference type="InterPro" id="IPR036864">
    <property type="entry name" value="Zn2-C6_fun-type_DNA-bd_sf"/>
</dbReference>
<organism evidence="5 6">
    <name type="scientific">Saccharata proteae CBS 121410</name>
    <dbReference type="NCBI Taxonomy" id="1314787"/>
    <lineage>
        <taxon>Eukaryota</taxon>
        <taxon>Fungi</taxon>
        <taxon>Dikarya</taxon>
        <taxon>Ascomycota</taxon>
        <taxon>Pezizomycotina</taxon>
        <taxon>Dothideomycetes</taxon>
        <taxon>Dothideomycetes incertae sedis</taxon>
        <taxon>Botryosphaeriales</taxon>
        <taxon>Saccharataceae</taxon>
        <taxon>Saccharata</taxon>
    </lineage>
</organism>
<dbReference type="PROSITE" id="PS00463">
    <property type="entry name" value="ZN2_CY6_FUNGAL_1"/>
    <property type="match status" value="1"/>
</dbReference>
<evidence type="ECO:0000256" key="3">
    <source>
        <dbReference type="SAM" id="MobiDB-lite"/>
    </source>
</evidence>
<dbReference type="Pfam" id="PF11951">
    <property type="entry name" value="Fungal_trans_2"/>
    <property type="match status" value="1"/>
</dbReference>
<protein>
    <recommendedName>
        <fullName evidence="4">Zn(2)-C6 fungal-type domain-containing protein</fullName>
    </recommendedName>
</protein>
<evidence type="ECO:0000259" key="4">
    <source>
        <dbReference type="PROSITE" id="PS50048"/>
    </source>
</evidence>
<evidence type="ECO:0000256" key="2">
    <source>
        <dbReference type="ARBA" id="ARBA00023242"/>
    </source>
</evidence>
<feature type="compositionally biased region" description="Polar residues" evidence="3">
    <location>
        <begin position="376"/>
        <end position="385"/>
    </location>
</feature>
<feature type="compositionally biased region" description="Polar residues" evidence="3">
    <location>
        <begin position="242"/>
        <end position="252"/>
    </location>
</feature>
<gene>
    <name evidence="5" type="ORF">K490DRAFT_74733</name>
</gene>
<sequence length="768" mass="85372">MRSRTGCLTCRQRKLKCDERKPVCGPCSKASRDCRFGSSIIFRHQQNASMNGTGDSPDETNLKSFFAYKNTFDADTVWLDIPRQVTFWNTTDPYNEPMSPDHEAPSASTSATSQTPSQPVATVEWNQDAYRQPDATSAAHGLHALSAAAAGDHFSFLARDSAQTATPGSDNTLLPSVTPAMQVPTPLARRSIDPPMSPPVSMTSSNHNIDFILNHPAAASPTLDPTLQSPFASGSRERFHTRPTSSHTSVTATSNPFEINAETDHEIAYLLRYFSEGPGQWMDLYDLGSYFATYVPVKAQANPVLKHAAAAYAAKALGRVRGKKPRSGGNAFRPARMELYPNSGAVDWYHKAAEYYDSAVSLLRQAIQDDARGMSQEATVPDTNWQQQQQQVSDQAENDGGPYKRRRLSSIPISRCNSDELLAATAILCVYEFLDGSGHEWSRHLNGAKSLIDIAKDSMMPLQLPSPGATLLHQSAKLSKARKATFWNIARQDMLSAFINASHTRLDPEDLPMWKDAGLLIDASGFVMLPENALSGYPEREDTMKEDMIANALVWLMAKLVNFMAAGDELPASVSGGSPYPTGVPQRTLLDYWLYLKQQFQTWHDGLPVTFKACARIPPSRIPAQLIEDESDAVFPEVWYSLPMCGSTMQSYHMSQIQLLMNKPHETTQGRTTVFARFNSYEAAIHECQKHSREIVSIALGRPDNAVRINSVQPLYTAGQCLAERRERRVVARLLREVERDTGWATEYRRRMLFEQWGEGWGDEEFVG</sequence>
<dbReference type="SUPFAM" id="SSF57701">
    <property type="entry name" value="Zn2/Cys6 DNA-binding domain"/>
    <property type="match status" value="1"/>
</dbReference>
<dbReference type="SMART" id="SM00066">
    <property type="entry name" value="GAL4"/>
    <property type="match status" value="1"/>
</dbReference>
<name>A0A9P4LYQ4_9PEZI</name>
<dbReference type="GO" id="GO:0005634">
    <property type="term" value="C:nucleus"/>
    <property type="evidence" value="ECO:0007669"/>
    <property type="project" value="UniProtKB-SubCell"/>
</dbReference>
<reference evidence="5" key="1">
    <citation type="journal article" date="2020" name="Stud. Mycol.">
        <title>101 Dothideomycetes genomes: a test case for predicting lifestyles and emergence of pathogens.</title>
        <authorList>
            <person name="Haridas S."/>
            <person name="Albert R."/>
            <person name="Binder M."/>
            <person name="Bloem J."/>
            <person name="Labutti K."/>
            <person name="Salamov A."/>
            <person name="Andreopoulos B."/>
            <person name="Baker S."/>
            <person name="Barry K."/>
            <person name="Bills G."/>
            <person name="Bluhm B."/>
            <person name="Cannon C."/>
            <person name="Castanera R."/>
            <person name="Culley D."/>
            <person name="Daum C."/>
            <person name="Ezra D."/>
            <person name="Gonzalez J."/>
            <person name="Henrissat B."/>
            <person name="Kuo A."/>
            <person name="Liang C."/>
            <person name="Lipzen A."/>
            <person name="Lutzoni F."/>
            <person name="Magnuson J."/>
            <person name="Mondo S."/>
            <person name="Nolan M."/>
            <person name="Ohm R."/>
            <person name="Pangilinan J."/>
            <person name="Park H.-J."/>
            <person name="Ramirez L."/>
            <person name="Alfaro M."/>
            <person name="Sun H."/>
            <person name="Tritt A."/>
            <person name="Yoshinaga Y."/>
            <person name="Zwiers L.-H."/>
            <person name="Turgeon B."/>
            <person name="Goodwin S."/>
            <person name="Spatafora J."/>
            <person name="Crous P."/>
            <person name="Grigoriev I."/>
        </authorList>
    </citation>
    <scope>NUCLEOTIDE SEQUENCE</scope>
    <source>
        <strain evidence="5">CBS 121410</strain>
    </source>
</reference>
<evidence type="ECO:0000313" key="6">
    <source>
        <dbReference type="Proteomes" id="UP000799776"/>
    </source>
</evidence>
<feature type="compositionally biased region" description="Low complexity" evidence="3">
    <location>
        <begin position="105"/>
        <end position="119"/>
    </location>
</feature>
<dbReference type="GO" id="GO:0000981">
    <property type="term" value="F:DNA-binding transcription factor activity, RNA polymerase II-specific"/>
    <property type="evidence" value="ECO:0007669"/>
    <property type="project" value="InterPro"/>
</dbReference>
<feature type="region of interest" description="Disordered" evidence="3">
    <location>
        <begin position="373"/>
        <end position="406"/>
    </location>
</feature>
<keyword evidence="2" id="KW-0539">Nucleus</keyword>
<accession>A0A9P4LYQ4</accession>
<proteinExistence type="predicted"/>
<feature type="domain" description="Zn(2)-C6 fungal-type" evidence="4">
    <location>
        <begin position="6"/>
        <end position="36"/>
    </location>
</feature>
<dbReference type="OrthoDB" id="5418899at2759"/>
<dbReference type="CDD" id="cd00067">
    <property type="entry name" value="GAL4"/>
    <property type="match status" value="1"/>
</dbReference>
<evidence type="ECO:0000313" key="5">
    <source>
        <dbReference type="EMBL" id="KAF2086203.1"/>
    </source>
</evidence>
<feature type="region of interest" description="Disordered" evidence="3">
    <location>
        <begin position="232"/>
        <end position="252"/>
    </location>
</feature>
<dbReference type="InterPro" id="IPR021858">
    <property type="entry name" value="Fun_TF"/>
</dbReference>
<dbReference type="Pfam" id="PF00172">
    <property type="entry name" value="Zn_clus"/>
    <property type="match status" value="1"/>
</dbReference>
<dbReference type="EMBL" id="ML978726">
    <property type="protein sequence ID" value="KAF2086203.1"/>
    <property type="molecule type" value="Genomic_DNA"/>
</dbReference>
<dbReference type="PROSITE" id="PS50048">
    <property type="entry name" value="ZN2_CY6_FUNGAL_2"/>
    <property type="match status" value="1"/>
</dbReference>
<dbReference type="GO" id="GO:0045944">
    <property type="term" value="P:positive regulation of transcription by RNA polymerase II"/>
    <property type="evidence" value="ECO:0007669"/>
    <property type="project" value="TreeGrafter"/>
</dbReference>
<comment type="subcellular location">
    <subcellularLocation>
        <location evidence="1">Nucleus</location>
    </subcellularLocation>
</comment>
<dbReference type="InterPro" id="IPR001138">
    <property type="entry name" value="Zn2Cys6_DnaBD"/>
</dbReference>
<dbReference type="GO" id="GO:0008270">
    <property type="term" value="F:zinc ion binding"/>
    <property type="evidence" value="ECO:0007669"/>
    <property type="project" value="InterPro"/>
</dbReference>
<comment type="caution">
    <text evidence="5">The sequence shown here is derived from an EMBL/GenBank/DDBJ whole genome shotgun (WGS) entry which is preliminary data.</text>
</comment>
<dbReference type="Proteomes" id="UP000799776">
    <property type="component" value="Unassembled WGS sequence"/>
</dbReference>
<keyword evidence="6" id="KW-1185">Reference proteome</keyword>
<dbReference type="PANTHER" id="PTHR37534:SF9">
    <property type="entry name" value="ZN(II)2CYS6 TRANSCRIPTION FACTOR (EUROFUNG)"/>
    <property type="match status" value="1"/>
</dbReference>